<gene>
    <name evidence="2" type="ORF">B0A49_12211</name>
</gene>
<organism evidence="2 3">
    <name type="scientific">Cryomyces minteri</name>
    <dbReference type="NCBI Taxonomy" id="331657"/>
    <lineage>
        <taxon>Eukaryota</taxon>
        <taxon>Fungi</taxon>
        <taxon>Dikarya</taxon>
        <taxon>Ascomycota</taxon>
        <taxon>Pezizomycotina</taxon>
        <taxon>Dothideomycetes</taxon>
        <taxon>Dothideomycetes incertae sedis</taxon>
        <taxon>Cryomyces</taxon>
    </lineage>
</organism>
<proteinExistence type="predicted"/>
<dbReference type="Proteomes" id="UP000308768">
    <property type="component" value="Unassembled WGS sequence"/>
</dbReference>
<name>A0A4U0WPS6_9PEZI</name>
<dbReference type="OrthoDB" id="9979195at2759"/>
<dbReference type="AlphaFoldDB" id="A0A4U0WPS6"/>
<dbReference type="EMBL" id="NAJN01001149">
    <property type="protein sequence ID" value="TKA65362.1"/>
    <property type="molecule type" value="Genomic_DNA"/>
</dbReference>
<feature type="domain" description="Linalool dehydratase/isomerase" evidence="1">
    <location>
        <begin position="1"/>
        <end position="337"/>
    </location>
</feature>
<accession>A0A4U0WPS6</accession>
<dbReference type="STRING" id="331657.A0A4U0WPS6"/>
<keyword evidence="3" id="KW-1185">Reference proteome</keyword>
<evidence type="ECO:0000313" key="3">
    <source>
        <dbReference type="Proteomes" id="UP000308768"/>
    </source>
</evidence>
<evidence type="ECO:0000259" key="1">
    <source>
        <dbReference type="Pfam" id="PF18566"/>
    </source>
</evidence>
<sequence length="475" mass="54418">MAYASGAAHYHRLPAMRSMFQPLIRKLISKMLRREVWGYWYMTSQSGVGADPDLKELRRPWADPVCKENIMYSGHLLLMVSLFSMLFNDERFDKPDSLVFDWDPIFFGLGPERFTYDRRKLQETILKEMERGDWMGVCCEPNMVFIVCNQFPLIAMRYNDVFNNTNVIDEILPKYKAAWAKRGMIAENGLYRQHYAPKRDRVHDNDEVGHSAWISAFMAWNSDFVLSMFPSISSGFLYKIGDRINIRPSPVANAIRDTVKKEGGDPESPSVVARAQEAAAGRKQTRRKYMGPVFGHVAQGLSEVVGSPDLDALLLHADTYLHPSWAKGGLYYARCDQYWDDEGNYTYGEPYSGNAAIGYARLNVKRGQKQMWDHPWMREEVEQRPWVDRLGFEMDVDCLRGRWDDEKKAMNVALRTWNGSKVDVKPVVRNLPPGTYGIYVDGELRSVAEVTSPCDQITVELAVGGQDVEFVLLRA</sequence>
<dbReference type="InterPro" id="IPR041411">
    <property type="entry name" value="Ldi"/>
</dbReference>
<dbReference type="Pfam" id="PF18566">
    <property type="entry name" value="Ldi"/>
    <property type="match status" value="1"/>
</dbReference>
<reference evidence="2 3" key="1">
    <citation type="submission" date="2017-03" db="EMBL/GenBank/DDBJ databases">
        <title>Genomes of endolithic fungi from Antarctica.</title>
        <authorList>
            <person name="Coleine C."/>
            <person name="Masonjones S."/>
            <person name="Stajich J.E."/>
        </authorList>
    </citation>
    <scope>NUCLEOTIDE SEQUENCE [LARGE SCALE GENOMIC DNA]</scope>
    <source>
        <strain evidence="2 3">CCFEE 5187</strain>
    </source>
</reference>
<evidence type="ECO:0000313" key="2">
    <source>
        <dbReference type="EMBL" id="TKA65362.1"/>
    </source>
</evidence>
<comment type="caution">
    <text evidence="2">The sequence shown here is derived from an EMBL/GenBank/DDBJ whole genome shotgun (WGS) entry which is preliminary data.</text>
</comment>
<protein>
    <recommendedName>
        <fullName evidence="1">Linalool dehydratase/isomerase domain-containing protein</fullName>
    </recommendedName>
</protein>